<dbReference type="AlphaFoldDB" id="A0A2T0UI15"/>
<proteinExistence type="predicted"/>
<keyword evidence="2" id="KW-1185">Reference proteome</keyword>
<organism evidence="1 2">
    <name type="scientific">Glycomyces artemisiae</name>
    <dbReference type="NCBI Taxonomy" id="1076443"/>
    <lineage>
        <taxon>Bacteria</taxon>
        <taxon>Bacillati</taxon>
        <taxon>Actinomycetota</taxon>
        <taxon>Actinomycetes</taxon>
        <taxon>Glycomycetales</taxon>
        <taxon>Glycomycetaceae</taxon>
        <taxon>Glycomyces</taxon>
    </lineage>
</organism>
<dbReference type="Proteomes" id="UP000238176">
    <property type="component" value="Unassembled WGS sequence"/>
</dbReference>
<protein>
    <submittedName>
        <fullName evidence="1">Uncharacterized protein</fullName>
    </submittedName>
</protein>
<comment type="caution">
    <text evidence="1">The sequence shown here is derived from an EMBL/GenBank/DDBJ whole genome shotgun (WGS) entry which is preliminary data.</text>
</comment>
<dbReference type="RefSeq" id="WP_106364807.1">
    <property type="nucleotide sequence ID" value="NZ_PVTJ01000006.1"/>
</dbReference>
<accession>A0A2T0UI15</accession>
<evidence type="ECO:0000313" key="2">
    <source>
        <dbReference type="Proteomes" id="UP000238176"/>
    </source>
</evidence>
<dbReference type="OrthoDB" id="5191031at2"/>
<reference evidence="1 2" key="1">
    <citation type="submission" date="2018-03" db="EMBL/GenBank/DDBJ databases">
        <title>Genomic Encyclopedia of Type Strains, Phase III (KMG-III): the genomes of soil and plant-associated and newly described type strains.</title>
        <authorList>
            <person name="Whitman W."/>
        </authorList>
    </citation>
    <scope>NUCLEOTIDE SEQUENCE [LARGE SCALE GENOMIC DNA]</scope>
    <source>
        <strain evidence="1 2">CGMCC 4.7067</strain>
    </source>
</reference>
<evidence type="ECO:0000313" key="1">
    <source>
        <dbReference type="EMBL" id="PRY57589.1"/>
    </source>
</evidence>
<name>A0A2T0UI15_9ACTN</name>
<sequence>MAVAAAEVARIVAGRDPAEVDALFRRALAEVLPAGTVQPRWIAGRELTGVFEGFGAVRDFADWCEATGADPGFEFGPPPEVILYARHLLAGHTVHVECVADQREAETWFRLNPDGLL</sequence>
<dbReference type="EMBL" id="PVTJ01000006">
    <property type="protein sequence ID" value="PRY57589.1"/>
    <property type="molecule type" value="Genomic_DNA"/>
</dbReference>
<gene>
    <name evidence="1" type="ORF">B0I28_1069</name>
</gene>